<dbReference type="KEGG" id="dko:I596_2918"/>
<dbReference type="STRING" id="1300342.I596_2918"/>
<dbReference type="AlphaFoldDB" id="A0A160DXB1"/>
<evidence type="ECO:0000313" key="2">
    <source>
        <dbReference type="Proteomes" id="UP000076830"/>
    </source>
</evidence>
<proteinExistence type="predicted"/>
<accession>A0A160DXB1</accession>
<protein>
    <submittedName>
        <fullName evidence="1">Uncharacterized protein</fullName>
    </submittedName>
</protein>
<reference evidence="1 2" key="1">
    <citation type="submission" date="2016-04" db="EMBL/GenBank/DDBJ databases">
        <title>Complete genome sequence of Dokdonella koreensis DS-123T.</title>
        <authorList>
            <person name="Kim J.F."/>
            <person name="Lee H."/>
            <person name="Kwak M.-J."/>
        </authorList>
    </citation>
    <scope>NUCLEOTIDE SEQUENCE [LARGE SCALE GENOMIC DNA]</scope>
    <source>
        <strain evidence="1 2">DS-123</strain>
    </source>
</reference>
<sequence>MDVLVSYADPATGEWALVGTLSFPALTHAWLHEGRAPTPEESLPKRAITLPTGEAIEIGLVHDAATGQTNLFVFEAAQQTLLLMASGFQCAIFQTRQGHVLQVASG</sequence>
<dbReference type="Proteomes" id="UP000076830">
    <property type="component" value="Chromosome"/>
</dbReference>
<evidence type="ECO:0000313" key="1">
    <source>
        <dbReference type="EMBL" id="ANB18911.1"/>
    </source>
</evidence>
<organism evidence="1 2">
    <name type="scientific">Dokdonella koreensis DS-123</name>
    <dbReference type="NCBI Taxonomy" id="1300342"/>
    <lineage>
        <taxon>Bacteria</taxon>
        <taxon>Pseudomonadati</taxon>
        <taxon>Pseudomonadota</taxon>
        <taxon>Gammaproteobacteria</taxon>
        <taxon>Lysobacterales</taxon>
        <taxon>Rhodanobacteraceae</taxon>
        <taxon>Dokdonella</taxon>
    </lineage>
</organism>
<gene>
    <name evidence="1" type="ORF">I596_2918</name>
</gene>
<dbReference type="EMBL" id="CP015249">
    <property type="protein sequence ID" value="ANB18911.1"/>
    <property type="molecule type" value="Genomic_DNA"/>
</dbReference>
<keyword evidence="2" id="KW-1185">Reference proteome</keyword>
<name>A0A160DXB1_9GAMM</name>